<dbReference type="InterPro" id="IPR026590">
    <property type="entry name" value="Ssirtuin_cat_dom"/>
</dbReference>
<dbReference type="PANTHER" id="PTHR11085">
    <property type="entry name" value="NAD-DEPENDENT PROTEIN DEACYLASE SIRTUIN-5, MITOCHONDRIAL-RELATED"/>
    <property type="match status" value="1"/>
</dbReference>
<dbReference type="EC" id="2.3.1.286" evidence="1"/>
<feature type="domain" description="Deacetylase sirtuin-type" evidence="5">
    <location>
        <begin position="1"/>
        <end position="72"/>
    </location>
</feature>
<dbReference type="Proteomes" id="UP000003793">
    <property type="component" value="Unassembled WGS sequence"/>
</dbReference>
<protein>
    <recommendedName>
        <fullName evidence="1">protein acetyllysine N-acetyltransferase</fullName>
        <ecNumber evidence="1">2.3.1.286</ecNumber>
    </recommendedName>
</protein>
<keyword evidence="3" id="KW-0520">NAD</keyword>
<dbReference type="InterPro" id="IPR029035">
    <property type="entry name" value="DHS-like_NAD/FAD-binding_dom"/>
</dbReference>
<reference evidence="6 7" key="2">
    <citation type="submission" date="2009-03" db="EMBL/GenBank/DDBJ databases">
        <title>Draft genome sequence of Coprococcus comes (ATCC 27758).</title>
        <authorList>
            <person name="Sudarsanam P."/>
            <person name="Ley R."/>
            <person name="Guruge J."/>
            <person name="Turnbaugh P.J."/>
            <person name="Mahowald M."/>
            <person name="Liep D."/>
            <person name="Gordon J."/>
        </authorList>
    </citation>
    <scope>NUCLEOTIDE SEQUENCE [LARGE SCALE GENOMIC DNA]</scope>
    <source>
        <strain evidence="6 7">ATCC 27758</strain>
    </source>
</reference>
<organism evidence="6 7">
    <name type="scientific">Coprococcus comes ATCC 27758</name>
    <dbReference type="NCBI Taxonomy" id="470146"/>
    <lineage>
        <taxon>Bacteria</taxon>
        <taxon>Bacillati</taxon>
        <taxon>Bacillota</taxon>
        <taxon>Clostridia</taxon>
        <taxon>Lachnospirales</taxon>
        <taxon>Lachnospiraceae</taxon>
        <taxon>Coprococcus</taxon>
    </lineage>
</organism>
<dbReference type="GO" id="GO:0017136">
    <property type="term" value="F:histone deacetylase activity, NAD-dependent"/>
    <property type="evidence" value="ECO:0007669"/>
    <property type="project" value="TreeGrafter"/>
</dbReference>
<dbReference type="Gene3D" id="3.40.50.1220">
    <property type="entry name" value="TPP-binding domain"/>
    <property type="match status" value="1"/>
</dbReference>
<dbReference type="PANTHER" id="PTHR11085:SF4">
    <property type="entry name" value="NAD-DEPENDENT PROTEIN DEACYLASE"/>
    <property type="match status" value="1"/>
</dbReference>
<dbReference type="SUPFAM" id="SSF52467">
    <property type="entry name" value="DHS-like NAD/FAD-binding domain"/>
    <property type="match status" value="1"/>
</dbReference>
<evidence type="ECO:0000259" key="5">
    <source>
        <dbReference type="PROSITE" id="PS50305"/>
    </source>
</evidence>
<dbReference type="AlphaFoldDB" id="C0BDE8"/>
<dbReference type="InterPro" id="IPR050134">
    <property type="entry name" value="NAD-dep_sirtuin_deacylases"/>
</dbReference>
<accession>C0BDE8</accession>
<sequence length="72" mass="8426">MDKIRQLQDMINESNRIVFFGGAGVSTESNIPDFRSADGLYKQKYRYSPEQIVSHSFSCSIRKNFMIFIKRK</sequence>
<reference evidence="6 7" key="1">
    <citation type="submission" date="2009-02" db="EMBL/GenBank/DDBJ databases">
        <authorList>
            <person name="Fulton L."/>
            <person name="Clifton S."/>
            <person name="Fulton B."/>
            <person name="Xu J."/>
            <person name="Minx P."/>
            <person name="Pepin K.H."/>
            <person name="Johnson M."/>
            <person name="Bhonagiri V."/>
            <person name="Nash W.E."/>
            <person name="Mardis E.R."/>
            <person name="Wilson R.K."/>
        </authorList>
    </citation>
    <scope>NUCLEOTIDE SEQUENCE [LARGE SCALE GENOMIC DNA]</scope>
    <source>
        <strain evidence="6 7">ATCC 27758</strain>
    </source>
</reference>
<proteinExistence type="predicted"/>
<gene>
    <name evidence="6" type="ORF">COPCOM_03199</name>
</gene>
<evidence type="ECO:0000256" key="3">
    <source>
        <dbReference type="ARBA" id="ARBA00023027"/>
    </source>
</evidence>
<evidence type="ECO:0000256" key="4">
    <source>
        <dbReference type="PROSITE-ProRule" id="PRU00236"/>
    </source>
</evidence>
<evidence type="ECO:0000313" key="7">
    <source>
        <dbReference type="Proteomes" id="UP000003793"/>
    </source>
</evidence>
<evidence type="ECO:0000256" key="2">
    <source>
        <dbReference type="ARBA" id="ARBA00022679"/>
    </source>
</evidence>
<comment type="caution">
    <text evidence="4">Lacks conserved residue(s) required for the propagation of feature annotation.</text>
</comment>
<dbReference type="PROSITE" id="PS50305">
    <property type="entry name" value="SIRTUIN"/>
    <property type="match status" value="1"/>
</dbReference>
<evidence type="ECO:0000256" key="1">
    <source>
        <dbReference type="ARBA" id="ARBA00012928"/>
    </source>
</evidence>
<comment type="caution">
    <text evidence="6">The sequence shown here is derived from an EMBL/GenBank/DDBJ whole genome shotgun (WGS) entry which is preliminary data.</text>
</comment>
<dbReference type="Pfam" id="PF02146">
    <property type="entry name" value="SIR2"/>
    <property type="match status" value="1"/>
</dbReference>
<evidence type="ECO:0000313" key="6">
    <source>
        <dbReference type="EMBL" id="EEG88494.1"/>
    </source>
</evidence>
<dbReference type="EMBL" id="ABVR01000043">
    <property type="protein sequence ID" value="EEG88494.1"/>
    <property type="molecule type" value="Genomic_DNA"/>
</dbReference>
<dbReference type="GO" id="GO:0070403">
    <property type="term" value="F:NAD+ binding"/>
    <property type="evidence" value="ECO:0007669"/>
    <property type="project" value="InterPro"/>
</dbReference>
<keyword evidence="2" id="KW-0808">Transferase</keyword>
<dbReference type="HOGENOM" id="CLU_2715476_0_0_9"/>
<dbReference type="InterPro" id="IPR003000">
    <property type="entry name" value="Sirtuin"/>
</dbReference>
<name>C0BDE8_9FIRM</name>